<sequence length="153" mass="16900">MKVMCYDVEDFHTHGVIPPLNHMMICREDNDGEADGSHALGGLLMDPHHSLFCTFPNFSTMGGQLKRLEPATCDSVKENVEVWNILLENGITTFLEKMTGYSAMVSYTVMASWSKGWVQIGNTRFTISTNAIADATGLPAAGDIYFKHSLHAE</sequence>
<comment type="caution">
    <text evidence="1">The sequence shown here is derived from an EMBL/GenBank/DDBJ whole genome shotgun (WGS) entry which is preliminary data.</text>
</comment>
<gene>
    <name evidence="1" type="ORF">KI387_040286</name>
</gene>
<feature type="non-terminal residue" evidence="1">
    <location>
        <position position="153"/>
    </location>
</feature>
<protein>
    <submittedName>
        <fullName evidence="1">Uncharacterized protein</fullName>
    </submittedName>
</protein>
<evidence type="ECO:0000313" key="2">
    <source>
        <dbReference type="Proteomes" id="UP000824469"/>
    </source>
</evidence>
<dbReference type="AlphaFoldDB" id="A0AA38CCA4"/>
<organism evidence="1 2">
    <name type="scientific">Taxus chinensis</name>
    <name type="common">Chinese yew</name>
    <name type="synonym">Taxus wallichiana var. chinensis</name>
    <dbReference type="NCBI Taxonomy" id="29808"/>
    <lineage>
        <taxon>Eukaryota</taxon>
        <taxon>Viridiplantae</taxon>
        <taxon>Streptophyta</taxon>
        <taxon>Embryophyta</taxon>
        <taxon>Tracheophyta</taxon>
        <taxon>Spermatophyta</taxon>
        <taxon>Pinopsida</taxon>
        <taxon>Pinidae</taxon>
        <taxon>Conifers II</taxon>
        <taxon>Cupressales</taxon>
        <taxon>Taxaceae</taxon>
        <taxon>Taxus</taxon>
    </lineage>
</organism>
<reference evidence="1 2" key="1">
    <citation type="journal article" date="2021" name="Nat. Plants">
        <title>The Taxus genome provides insights into paclitaxel biosynthesis.</title>
        <authorList>
            <person name="Xiong X."/>
            <person name="Gou J."/>
            <person name="Liao Q."/>
            <person name="Li Y."/>
            <person name="Zhou Q."/>
            <person name="Bi G."/>
            <person name="Li C."/>
            <person name="Du R."/>
            <person name="Wang X."/>
            <person name="Sun T."/>
            <person name="Guo L."/>
            <person name="Liang H."/>
            <person name="Lu P."/>
            <person name="Wu Y."/>
            <person name="Zhang Z."/>
            <person name="Ro D.K."/>
            <person name="Shang Y."/>
            <person name="Huang S."/>
            <person name="Yan J."/>
        </authorList>
    </citation>
    <scope>NUCLEOTIDE SEQUENCE [LARGE SCALE GENOMIC DNA]</scope>
    <source>
        <strain evidence="1">Ta-2019</strain>
    </source>
</reference>
<accession>A0AA38CCA4</accession>
<name>A0AA38CCA4_TAXCH</name>
<dbReference type="EMBL" id="JAHRHJ020000047">
    <property type="protein sequence ID" value="KAH9294509.1"/>
    <property type="molecule type" value="Genomic_DNA"/>
</dbReference>
<dbReference type="Proteomes" id="UP000824469">
    <property type="component" value="Unassembled WGS sequence"/>
</dbReference>
<evidence type="ECO:0000313" key="1">
    <source>
        <dbReference type="EMBL" id="KAH9294509.1"/>
    </source>
</evidence>
<proteinExistence type="predicted"/>
<keyword evidence="2" id="KW-1185">Reference proteome</keyword>